<name>A0ABR1DF19_NECAM</name>
<dbReference type="Proteomes" id="UP001303046">
    <property type="component" value="Unassembled WGS sequence"/>
</dbReference>
<evidence type="ECO:0000313" key="2">
    <source>
        <dbReference type="Proteomes" id="UP001303046"/>
    </source>
</evidence>
<sequence>MDSTPTRELVPMSTPRVESLGDDRGIVREFMSGRSLVSIQNIHIWTHSTNIEEHYHEVGILPVHSSELQRLTFSHKICRMHLQAITETNQIAMENIRSFPGSSFPTLVTPIFPSSAAEIRDKFDKDFLIPMFECIPYLVWISMQPSATNKQKYDSLLLKLNYSVAILF</sequence>
<accession>A0ABR1DF19</accession>
<evidence type="ECO:0000313" key="1">
    <source>
        <dbReference type="EMBL" id="KAK6749083.1"/>
    </source>
</evidence>
<protein>
    <submittedName>
        <fullName evidence="1">Uncharacterized protein</fullName>
    </submittedName>
</protein>
<keyword evidence="2" id="KW-1185">Reference proteome</keyword>
<proteinExistence type="predicted"/>
<comment type="caution">
    <text evidence="1">The sequence shown here is derived from an EMBL/GenBank/DDBJ whole genome shotgun (WGS) entry which is preliminary data.</text>
</comment>
<reference evidence="1 2" key="1">
    <citation type="submission" date="2023-08" db="EMBL/GenBank/DDBJ databases">
        <title>A Necator americanus chromosomal reference genome.</title>
        <authorList>
            <person name="Ilik V."/>
            <person name="Petrzelkova K.J."/>
            <person name="Pardy F."/>
            <person name="Fuh T."/>
            <person name="Niatou-Singa F.S."/>
            <person name="Gouil Q."/>
            <person name="Baker L."/>
            <person name="Ritchie M.E."/>
            <person name="Jex A.R."/>
            <person name="Gazzola D."/>
            <person name="Li H."/>
            <person name="Toshio Fujiwara R."/>
            <person name="Zhan B."/>
            <person name="Aroian R.V."/>
            <person name="Pafco B."/>
            <person name="Schwarz E.M."/>
        </authorList>
    </citation>
    <scope>NUCLEOTIDE SEQUENCE [LARGE SCALE GENOMIC DNA]</scope>
    <source>
        <strain evidence="1 2">Aroian</strain>
        <tissue evidence="1">Whole animal</tissue>
    </source>
</reference>
<organism evidence="1 2">
    <name type="scientific">Necator americanus</name>
    <name type="common">Human hookworm</name>
    <dbReference type="NCBI Taxonomy" id="51031"/>
    <lineage>
        <taxon>Eukaryota</taxon>
        <taxon>Metazoa</taxon>
        <taxon>Ecdysozoa</taxon>
        <taxon>Nematoda</taxon>
        <taxon>Chromadorea</taxon>
        <taxon>Rhabditida</taxon>
        <taxon>Rhabditina</taxon>
        <taxon>Rhabditomorpha</taxon>
        <taxon>Strongyloidea</taxon>
        <taxon>Ancylostomatidae</taxon>
        <taxon>Bunostominae</taxon>
        <taxon>Necator</taxon>
    </lineage>
</organism>
<gene>
    <name evidence="1" type="primary">Necator_chrIV.g14889</name>
    <name evidence="1" type="ORF">RB195_001594</name>
</gene>
<dbReference type="EMBL" id="JAVFWL010000004">
    <property type="protein sequence ID" value="KAK6749083.1"/>
    <property type="molecule type" value="Genomic_DNA"/>
</dbReference>